<proteinExistence type="inferred from homology"/>
<dbReference type="InterPro" id="IPR049452">
    <property type="entry name" value="Anoctamin_TM"/>
</dbReference>
<dbReference type="OrthoDB" id="296386at2759"/>
<feature type="domain" description="Anoctamin transmembrane" evidence="7">
    <location>
        <begin position="1"/>
        <end position="91"/>
    </location>
</feature>
<name>A0A3P7LN50_DIBLA</name>
<protein>
    <recommendedName>
        <fullName evidence="6">Anoctamin</fullName>
    </recommendedName>
</protein>
<evidence type="ECO:0000256" key="2">
    <source>
        <dbReference type="ARBA" id="ARBA00009671"/>
    </source>
</evidence>
<dbReference type="GO" id="GO:0005886">
    <property type="term" value="C:plasma membrane"/>
    <property type="evidence" value="ECO:0007669"/>
    <property type="project" value="TreeGrafter"/>
</dbReference>
<dbReference type="InterPro" id="IPR007632">
    <property type="entry name" value="Anoctamin"/>
</dbReference>
<comment type="similarity">
    <text evidence="2 6">Belongs to the anoctamin family.</text>
</comment>
<evidence type="ECO:0000313" key="9">
    <source>
        <dbReference type="Proteomes" id="UP000281553"/>
    </source>
</evidence>
<accession>A0A3P7LN50</accession>
<evidence type="ECO:0000256" key="6">
    <source>
        <dbReference type="RuleBase" id="RU280814"/>
    </source>
</evidence>
<keyword evidence="9" id="KW-1185">Reference proteome</keyword>
<evidence type="ECO:0000313" key="8">
    <source>
        <dbReference type="EMBL" id="VDN13087.1"/>
    </source>
</evidence>
<dbReference type="EMBL" id="UYRU01055539">
    <property type="protein sequence ID" value="VDN13087.1"/>
    <property type="molecule type" value="Genomic_DNA"/>
</dbReference>
<gene>
    <name evidence="8" type="ORF">DILT_LOCUS8918</name>
</gene>
<dbReference type="Proteomes" id="UP000281553">
    <property type="component" value="Unassembled WGS sequence"/>
</dbReference>
<dbReference type="Pfam" id="PF04547">
    <property type="entry name" value="Anoctamin"/>
    <property type="match status" value="1"/>
</dbReference>
<dbReference type="GO" id="GO:0005254">
    <property type="term" value="F:chloride channel activity"/>
    <property type="evidence" value="ECO:0007669"/>
    <property type="project" value="TreeGrafter"/>
</dbReference>
<reference evidence="8 9" key="1">
    <citation type="submission" date="2018-11" db="EMBL/GenBank/DDBJ databases">
        <authorList>
            <consortium name="Pathogen Informatics"/>
        </authorList>
    </citation>
    <scope>NUCLEOTIDE SEQUENCE [LARGE SCALE GENOMIC DNA]</scope>
</reference>
<evidence type="ECO:0000256" key="5">
    <source>
        <dbReference type="ARBA" id="ARBA00023136"/>
    </source>
</evidence>
<evidence type="ECO:0000259" key="7">
    <source>
        <dbReference type="Pfam" id="PF04547"/>
    </source>
</evidence>
<keyword evidence="4" id="KW-1133">Transmembrane helix</keyword>
<keyword evidence="5" id="KW-0472">Membrane</keyword>
<dbReference type="PANTHER" id="PTHR12308">
    <property type="entry name" value="ANOCTAMIN"/>
    <property type="match status" value="1"/>
</dbReference>
<dbReference type="AlphaFoldDB" id="A0A3P7LN50"/>
<evidence type="ECO:0000256" key="4">
    <source>
        <dbReference type="ARBA" id="ARBA00022989"/>
    </source>
</evidence>
<sequence>MTNLENYRTQSEYDNSLTLKLYLLQFVNYYSSVFYIAFIQGTTASIPGDDSVPIRSSGCDGGNCLFQLFIQLAIIMVGKQFLNFVTENTIP</sequence>
<keyword evidence="3" id="KW-0812">Transmembrane</keyword>
<evidence type="ECO:0000256" key="1">
    <source>
        <dbReference type="ARBA" id="ARBA00004141"/>
    </source>
</evidence>
<comment type="subcellular location">
    <subcellularLocation>
        <location evidence="1 6">Membrane</location>
        <topology evidence="1 6">Multi-pass membrane protein</topology>
    </subcellularLocation>
</comment>
<evidence type="ECO:0000256" key="3">
    <source>
        <dbReference type="ARBA" id="ARBA00022692"/>
    </source>
</evidence>
<dbReference type="PANTHER" id="PTHR12308:SF83">
    <property type="entry name" value="ANOCTAMIN"/>
    <property type="match status" value="1"/>
</dbReference>
<organism evidence="8 9">
    <name type="scientific">Dibothriocephalus latus</name>
    <name type="common">Fish tapeworm</name>
    <name type="synonym">Diphyllobothrium latum</name>
    <dbReference type="NCBI Taxonomy" id="60516"/>
    <lineage>
        <taxon>Eukaryota</taxon>
        <taxon>Metazoa</taxon>
        <taxon>Spiralia</taxon>
        <taxon>Lophotrochozoa</taxon>
        <taxon>Platyhelminthes</taxon>
        <taxon>Cestoda</taxon>
        <taxon>Eucestoda</taxon>
        <taxon>Diphyllobothriidea</taxon>
        <taxon>Diphyllobothriidae</taxon>
        <taxon>Dibothriocephalus</taxon>
    </lineage>
</organism>